<comment type="caution">
    <text evidence="2">The sequence shown here is derived from an EMBL/GenBank/DDBJ whole genome shotgun (WGS) entry which is preliminary data.</text>
</comment>
<accession>A0A699SPF8</accession>
<reference evidence="2" key="1">
    <citation type="journal article" date="2019" name="Sci. Rep.">
        <title>Draft genome of Tanacetum cinerariifolium, the natural source of mosquito coil.</title>
        <authorList>
            <person name="Yamashiro T."/>
            <person name="Shiraishi A."/>
            <person name="Satake H."/>
            <person name="Nakayama K."/>
        </authorList>
    </citation>
    <scope>NUCLEOTIDE SEQUENCE</scope>
</reference>
<organism evidence="2">
    <name type="scientific">Tanacetum cinerariifolium</name>
    <name type="common">Dalmatian daisy</name>
    <name type="synonym">Chrysanthemum cinerariifolium</name>
    <dbReference type="NCBI Taxonomy" id="118510"/>
    <lineage>
        <taxon>Eukaryota</taxon>
        <taxon>Viridiplantae</taxon>
        <taxon>Streptophyta</taxon>
        <taxon>Embryophyta</taxon>
        <taxon>Tracheophyta</taxon>
        <taxon>Spermatophyta</taxon>
        <taxon>Magnoliopsida</taxon>
        <taxon>eudicotyledons</taxon>
        <taxon>Gunneridae</taxon>
        <taxon>Pentapetalae</taxon>
        <taxon>asterids</taxon>
        <taxon>campanulids</taxon>
        <taxon>Asterales</taxon>
        <taxon>Asteraceae</taxon>
        <taxon>Asteroideae</taxon>
        <taxon>Anthemideae</taxon>
        <taxon>Anthemidinae</taxon>
        <taxon>Tanacetum</taxon>
    </lineage>
</organism>
<proteinExistence type="predicted"/>
<evidence type="ECO:0000256" key="1">
    <source>
        <dbReference type="SAM" id="MobiDB-lite"/>
    </source>
</evidence>
<evidence type="ECO:0000313" key="2">
    <source>
        <dbReference type="EMBL" id="GFC98545.1"/>
    </source>
</evidence>
<gene>
    <name evidence="2" type="ORF">Tci_870515</name>
</gene>
<feature type="non-terminal residue" evidence="2">
    <location>
        <position position="1"/>
    </location>
</feature>
<sequence>ASITLTAPTLPPQTIPTISQTVNEQLEAEDLTRSSNSSKTSYVIAADLSEMDLKKILIEKMESNKSIYRSDEQRNLYKALFNAYECDKIILDTYGDIVTLKRRRDDADKDEEPSAGSDRGSKRRRERK</sequence>
<feature type="non-terminal residue" evidence="2">
    <location>
        <position position="128"/>
    </location>
</feature>
<feature type="region of interest" description="Disordered" evidence="1">
    <location>
        <begin position="101"/>
        <end position="128"/>
    </location>
</feature>
<dbReference type="EMBL" id="BKCJ011172741">
    <property type="protein sequence ID" value="GFC98545.1"/>
    <property type="molecule type" value="Genomic_DNA"/>
</dbReference>
<protein>
    <submittedName>
        <fullName evidence="2">Uncharacterized protein</fullName>
    </submittedName>
</protein>
<dbReference type="AlphaFoldDB" id="A0A699SPF8"/>
<name>A0A699SPF8_TANCI</name>